<reference evidence="3" key="1">
    <citation type="submission" date="2016-10" db="EMBL/GenBank/DDBJ databases">
        <authorList>
            <person name="Varghese N."/>
            <person name="Submissions S."/>
        </authorList>
    </citation>
    <scope>NUCLEOTIDE SEQUENCE [LARGE SCALE GENOMIC DNA]</scope>
    <source>
        <strain evidence="3">DSM 45405</strain>
    </source>
</reference>
<protein>
    <recommendedName>
        <fullName evidence="4">Transmembrane protein</fullName>
    </recommendedName>
</protein>
<accession>A0A1H6ILD0</accession>
<feature type="transmembrane region" description="Helical" evidence="1">
    <location>
        <begin position="78"/>
        <end position="98"/>
    </location>
</feature>
<evidence type="ECO:0008006" key="4">
    <source>
        <dbReference type="Google" id="ProtNLM"/>
    </source>
</evidence>
<evidence type="ECO:0000256" key="1">
    <source>
        <dbReference type="SAM" id="Phobius"/>
    </source>
</evidence>
<dbReference type="RefSeq" id="WP_083405943.1">
    <property type="nucleotide sequence ID" value="NZ_LT629971.1"/>
</dbReference>
<proteinExistence type="predicted"/>
<evidence type="ECO:0000313" key="2">
    <source>
        <dbReference type="EMBL" id="SEH50384.1"/>
    </source>
</evidence>
<keyword evidence="3" id="KW-1185">Reference proteome</keyword>
<dbReference type="OrthoDB" id="4762524at2"/>
<dbReference type="STRING" id="370526.SAMN04489835_0637"/>
<dbReference type="EMBL" id="LT629971">
    <property type="protein sequence ID" value="SEH50384.1"/>
    <property type="molecule type" value="Genomic_DNA"/>
</dbReference>
<organism evidence="2 3">
    <name type="scientific">Mycolicibacterium rutilum</name>
    <name type="common">Mycobacterium rutilum</name>
    <dbReference type="NCBI Taxonomy" id="370526"/>
    <lineage>
        <taxon>Bacteria</taxon>
        <taxon>Bacillati</taxon>
        <taxon>Actinomycetota</taxon>
        <taxon>Actinomycetes</taxon>
        <taxon>Mycobacteriales</taxon>
        <taxon>Mycobacteriaceae</taxon>
        <taxon>Mycolicibacterium</taxon>
    </lineage>
</organism>
<name>A0A1H6ILD0_MYCRU</name>
<dbReference type="AlphaFoldDB" id="A0A1H6ILD0"/>
<keyword evidence="1" id="KW-1133">Transmembrane helix</keyword>
<sequence length="119" mass="12995">MSQRHHRLAYTGIIAAVVLIIGLLAMNFPVFLDSYDQYGWQIRCGTGYLTDLTQAAAAVGDADYVDQCESALLIRRMWTMPMTVIGGTVLLAVLVASATTSARDSLMPHHDDAPHHHNA</sequence>
<gene>
    <name evidence="2" type="ORF">SAMN04489835_0637</name>
</gene>
<keyword evidence="1" id="KW-0812">Transmembrane</keyword>
<feature type="transmembrane region" description="Helical" evidence="1">
    <location>
        <begin position="12"/>
        <end position="32"/>
    </location>
</feature>
<keyword evidence="1" id="KW-0472">Membrane</keyword>
<dbReference type="Proteomes" id="UP000182915">
    <property type="component" value="Chromosome I"/>
</dbReference>
<evidence type="ECO:0000313" key="3">
    <source>
        <dbReference type="Proteomes" id="UP000182915"/>
    </source>
</evidence>